<name>X1FPZ7_9ZZZZ</name>
<gene>
    <name evidence="1" type="ORF">S03H2_23433</name>
</gene>
<proteinExistence type="predicted"/>
<dbReference type="AlphaFoldDB" id="X1FPZ7"/>
<organism evidence="1">
    <name type="scientific">marine sediment metagenome</name>
    <dbReference type="NCBI Taxonomy" id="412755"/>
    <lineage>
        <taxon>unclassified sequences</taxon>
        <taxon>metagenomes</taxon>
        <taxon>ecological metagenomes</taxon>
    </lineage>
</organism>
<comment type="caution">
    <text evidence="1">The sequence shown here is derived from an EMBL/GenBank/DDBJ whole genome shotgun (WGS) entry which is preliminary data.</text>
</comment>
<accession>X1FPZ7</accession>
<reference evidence="1" key="1">
    <citation type="journal article" date="2014" name="Front. Microbiol.">
        <title>High frequency of phylogenetically diverse reductive dehalogenase-homologous genes in deep subseafloor sedimentary metagenomes.</title>
        <authorList>
            <person name="Kawai M."/>
            <person name="Futagami T."/>
            <person name="Toyoda A."/>
            <person name="Takaki Y."/>
            <person name="Nishi S."/>
            <person name="Hori S."/>
            <person name="Arai W."/>
            <person name="Tsubouchi T."/>
            <person name="Morono Y."/>
            <person name="Uchiyama I."/>
            <person name="Ito T."/>
            <person name="Fujiyama A."/>
            <person name="Inagaki F."/>
            <person name="Takami H."/>
        </authorList>
    </citation>
    <scope>NUCLEOTIDE SEQUENCE</scope>
    <source>
        <strain evidence="1">Expedition CK06-06</strain>
    </source>
</reference>
<protein>
    <submittedName>
        <fullName evidence="1">Uncharacterized protein</fullName>
    </submittedName>
</protein>
<feature type="non-terminal residue" evidence="1">
    <location>
        <position position="1"/>
    </location>
</feature>
<sequence>LLNLEDIETDLTDNRENTINVDLTFRKKIKVI</sequence>
<evidence type="ECO:0000313" key="1">
    <source>
        <dbReference type="EMBL" id="GAH31444.1"/>
    </source>
</evidence>
<dbReference type="EMBL" id="BARU01012798">
    <property type="protein sequence ID" value="GAH31444.1"/>
    <property type="molecule type" value="Genomic_DNA"/>
</dbReference>